<evidence type="ECO:0000256" key="7">
    <source>
        <dbReference type="SAM" id="MobiDB-lite"/>
    </source>
</evidence>
<evidence type="ECO:0000256" key="5">
    <source>
        <dbReference type="ARBA" id="ARBA00023136"/>
    </source>
</evidence>
<dbReference type="Pfam" id="PF13807">
    <property type="entry name" value="GNVR"/>
    <property type="match status" value="1"/>
</dbReference>
<dbReference type="PANTHER" id="PTHR32309">
    <property type="entry name" value="TYROSINE-PROTEIN KINASE"/>
    <property type="match status" value="1"/>
</dbReference>
<evidence type="ECO:0000256" key="6">
    <source>
        <dbReference type="SAM" id="Coils"/>
    </source>
</evidence>
<feature type="compositionally biased region" description="Basic and acidic residues" evidence="7">
    <location>
        <begin position="748"/>
        <end position="757"/>
    </location>
</feature>
<gene>
    <name evidence="10" type="ORF">CN311_21570</name>
</gene>
<dbReference type="Proteomes" id="UP000219182">
    <property type="component" value="Unassembled WGS sequence"/>
</dbReference>
<dbReference type="InterPro" id="IPR050445">
    <property type="entry name" value="Bact_polysacc_biosynth/exp"/>
</dbReference>
<dbReference type="GO" id="GO:0005886">
    <property type="term" value="C:plasma membrane"/>
    <property type="evidence" value="ECO:0007669"/>
    <property type="project" value="UniProtKB-SubCell"/>
</dbReference>
<dbReference type="GO" id="GO:0004713">
    <property type="term" value="F:protein tyrosine kinase activity"/>
    <property type="evidence" value="ECO:0007669"/>
    <property type="project" value="TreeGrafter"/>
</dbReference>
<evidence type="ECO:0000256" key="4">
    <source>
        <dbReference type="ARBA" id="ARBA00022989"/>
    </source>
</evidence>
<feature type="compositionally biased region" description="Low complexity" evidence="7">
    <location>
        <begin position="771"/>
        <end position="783"/>
    </location>
</feature>
<evidence type="ECO:0000259" key="8">
    <source>
        <dbReference type="Pfam" id="PF02706"/>
    </source>
</evidence>
<comment type="caution">
    <text evidence="10">The sequence shown here is derived from an EMBL/GenBank/DDBJ whole genome shotgun (WGS) entry which is preliminary data.</text>
</comment>
<evidence type="ECO:0000259" key="9">
    <source>
        <dbReference type="Pfam" id="PF13807"/>
    </source>
</evidence>
<keyword evidence="11" id="KW-1185">Reference proteome</keyword>
<evidence type="ECO:0000256" key="1">
    <source>
        <dbReference type="ARBA" id="ARBA00004651"/>
    </source>
</evidence>
<feature type="domain" description="Tyrosine-protein kinase G-rich" evidence="9">
    <location>
        <begin position="586"/>
        <end position="656"/>
    </location>
</feature>
<keyword evidence="6" id="KW-0175">Coiled coil</keyword>
<keyword evidence="5" id="KW-0472">Membrane</keyword>
<keyword evidence="4" id="KW-1133">Transmembrane helix</keyword>
<feature type="coiled-coil region" evidence="6">
    <location>
        <begin position="407"/>
        <end position="434"/>
    </location>
</feature>
<accession>A0A2A6FB88</accession>
<feature type="compositionally biased region" description="Basic and acidic residues" evidence="7">
    <location>
        <begin position="109"/>
        <end position="122"/>
    </location>
</feature>
<feature type="domain" description="Polysaccharide chain length determinant N-terminal" evidence="8">
    <location>
        <begin position="216"/>
        <end position="305"/>
    </location>
</feature>
<keyword evidence="2" id="KW-1003">Cell membrane</keyword>
<evidence type="ECO:0000313" key="10">
    <source>
        <dbReference type="EMBL" id="PDQ19012.1"/>
    </source>
</evidence>
<dbReference type="InterPro" id="IPR032807">
    <property type="entry name" value="GNVR"/>
</dbReference>
<comment type="subcellular location">
    <subcellularLocation>
        <location evidence="1">Cell membrane</location>
        <topology evidence="1">Multi-pass membrane protein</topology>
    </subcellularLocation>
</comment>
<evidence type="ECO:0000256" key="3">
    <source>
        <dbReference type="ARBA" id="ARBA00022692"/>
    </source>
</evidence>
<name>A0A2A6FB88_9HYPH</name>
<evidence type="ECO:0000256" key="2">
    <source>
        <dbReference type="ARBA" id="ARBA00022475"/>
    </source>
</evidence>
<dbReference type="PANTHER" id="PTHR32309:SF13">
    <property type="entry name" value="FERRIC ENTEROBACTIN TRANSPORT PROTEIN FEPE"/>
    <property type="match status" value="1"/>
</dbReference>
<dbReference type="EMBL" id="NWQG01000155">
    <property type="protein sequence ID" value="PDQ19012.1"/>
    <property type="molecule type" value="Genomic_DNA"/>
</dbReference>
<proteinExistence type="predicted"/>
<feature type="region of interest" description="Disordered" evidence="7">
    <location>
        <begin position="721"/>
        <end position="795"/>
    </location>
</feature>
<dbReference type="RefSeq" id="WP_097575727.1">
    <property type="nucleotide sequence ID" value="NZ_NWQG01000155.1"/>
</dbReference>
<feature type="region of interest" description="Disordered" evidence="7">
    <location>
        <begin position="35"/>
        <end position="56"/>
    </location>
</feature>
<dbReference type="InterPro" id="IPR003856">
    <property type="entry name" value="LPS_length_determ_N"/>
</dbReference>
<organism evidence="10 11">
    <name type="scientific">Mesorhizobium sanjuanii</name>
    <dbReference type="NCBI Taxonomy" id="2037900"/>
    <lineage>
        <taxon>Bacteria</taxon>
        <taxon>Pseudomonadati</taxon>
        <taxon>Pseudomonadota</taxon>
        <taxon>Alphaproteobacteria</taxon>
        <taxon>Hyphomicrobiales</taxon>
        <taxon>Phyllobacteriaceae</taxon>
        <taxon>Mesorhizobium</taxon>
    </lineage>
</organism>
<feature type="compositionally biased region" description="Basic and acidic residues" evidence="7">
    <location>
        <begin position="675"/>
        <end position="687"/>
    </location>
</feature>
<sequence length="901" mass="98404">MVDRENREDWRRERSLLALGRAVRGEDDASLVSIGDRADPSWREDAATRHQLARSRREARLNPLLAAETAQFEADPISAAETPHDADEAAGDSYTYNRRPAPAAPEPRYASEEQPPSRDETVRGGYTQARQPEPPAEAPPVAASEPRYATEEQPPSRDQAVRGGGHTQAWQPERPVTADVSQARRPPAAPEPRYASKEQRPSREDADAWKPLIDPMQVVRGIARSKMLIVAMTVLGAALGVAVALSTPKKYEATTELIVDPRDLKLTDRDLTQSVVASDATLAIVENQVRVLTSGTVLNKVVDKLNLVNDPEFNGQESGGLGVMSLIRSILARNDGPGAADEVRRRALAVSNLAESLSVERGGKTFVISVSATTQNGEKSALIANTMTDVFLQTFGQIQSETAGRATDELTARLDELRKGVETAERKVEDFRATHDLVDAQGHLISDDEMLKLNEQLSIARARTLELNARAASARSTDVNSVLSGTLPEEINSNTMSELRSQYATLKQEADRAAIRLGPRHPELQALSAQLAGSRDRIAAELRRIASSLQVDLKRAVQLEQDLASRLAQLKVRSGDVNSDLVSLRELEREAAAKRSVYEQYLLRAKETGEQKDINTANINVISKAFAPLEPNGPSRAVMVLAGLLGGLASGIGLGAMRGAYESLRETANSRSRRRADERPTHFEDKAYQAAPPTVPPAEAVGTQRSGPVGALLSAVRKIMPGKAASEKGTSSEQTARSRNPISPAVAESEKPMEEHPVYPSPYYPPETASAGHPQPQQGAYAPYPQPPLPHQMMQQQAVYPAPPMQPYPSAQQPVGYPWQMQPPPAGYYPYPPAMMPYPGQGPYPQQPAPPAYPQAPLEETRHASDADEQQSSVDEIRASLREFREAVRELTENRSRRRYF</sequence>
<feature type="region of interest" description="Disordered" evidence="7">
    <location>
        <begin position="71"/>
        <end position="206"/>
    </location>
</feature>
<protein>
    <submittedName>
        <fullName evidence="10">Succinoglycan biosynthesis protein exop</fullName>
    </submittedName>
</protein>
<feature type="compositionally biased region" description="Polar residues" evidence="7">
    <location>
        <begin position="728"/>
        <end position="741"/>
    </location>
</feature>
<feature type="region of interest" description="Disordered" evidence="7">
    <location>
        <begin position="666"/>
        <end position="705"/>
    </location>
</feature>
<dbReference type="Pfam" id="PF02706">
    <property type="entry name" value="Wzz"/>
    <property type="match status" value="1"/>
</dbReference>
<feature type="compositionally biased region" description="Basic and acidic residues" evidence="7">
    <location>
        <begin position="36"/>
        <end position="48"/>
    </location>
</feature>
<evidence type="ECO:0000313" key="11">
    <source>
        <dbReference type="Proteomes" id="UP000219182"/>
    </source>
</evidence>
<feature type="region of interest" description="Disordered" evidence="7">
    <location>
        <begin position="839"/>
        <end position="878"/>
    </location>
</feature>
<feature type="compositionally biased region" description="Pro residues" evidence="7">
    <location>
        <begin position="839"/>
        <end position="854"/>
    </location>
</feature>
<dbReference type="AlphaFoldDB" id="A0A2A6FB88"/>
<feature type="compositionally biased region" description="Basic and acidic residues" evidence="7">
    <location>
        <begin position="194"/>
        <end position="206"/>
    </location>
</feature>
<reference evidence="10 11" key="1">
    <citation type="submission" date="2017-09" db="EMBL/GenBank/DDBJ databases">
        <title>Mesorhizobum sanjuanii sp. nov. isolated from nodules of Lotus tenuis in saline-alkaline lowlands of Flooding Pampa.</title>
        <authorList>
            <person name="Sannazzaro A.I."/>
            <person name="Torres Tejerizo G.A."/>
            <person name="Fontana F."/>
            <person name="Cumpa Velazquez L.M."/>
            <person name="Hansen L."/>
            <person name="Pistorio M."/>
            <person name="Estrella M.J."/>
        </authorList>
    </citation>
    <scope>NUCLEOTIDE SEQUENCE [LARGE SCALE GENOMIC DNA]</scope>
    <source>
        <strain evidence="10 11">BSA136</strain>
    </source>
</reference>
<keyword evidence="3" id="KW-0812">Transmembrane</keyword>